<gene>
    <name evidence="1" type="ORF">QFC22_006212</name>
</gene>
<dbReference type="Proteomes" id="UP001243375">
    <property type="component" value="Unassembled WGS sequence"/>
</dbReference>
<comment type="caution">
    <text evidence="1">The sequence shown here is derived from an EMBL/GenBank/DDBJ whole genome shotgun (WGS) entry which is preliminary data.</text>
</comment>
<name>A0ACC2WNG3_9TREE</name>
<keyword evidence="2" id="KW-1185">Reference proteome</keyword>
<evidence type="ECO:0000313" key="2">
    <source>
        <dbReference type="Proteomes" id="UP001243375"/>
    </source>
</evidence>
<reference evidence="1" key="1">
    <citation type="submission" date="2023-04" db="EMBL/GenBank/DDBJ databases">
        <title>Draft Genome sequencing of Naganishia species isolated from polar environments using Oxford Nanopore Technology.</title>
        <authorList>
            <person name="Leo P."/>
            <person name="Venkateswaran K."/>
        </authorList>
    </citation>
    <scope>NUCLEOTIDE SEQUENCE</scope>
    <source>
        <strain evidence="1">MNA-CCFEE 5425</strain>
    </source>
</reference>
<proteinExistence type="predicted"/>
<organism evidence="1 2">
    <name type="scientific">Naganishia vaughanmartiniae</name>
    <dbReference type="NCBI Taxonomy" id="1424756"/>
    <lineage>
        <taxon>Eukaryota</taxon>
        <taxon>Fungi</taxon>
        <taxon>Dikarya</taxon>
        <taxon>Basidiomycota</taxon>
        <taxon>Agaricomycotina</taxon>
        <taxon>Tremellomycetes</taxon>
        <taxon>Filobasidiales</taxon>
        <taxon>Filobasidiaceae</taxon>
        <taxon>Naganishia</taxon>
    </lineage>
</organism>
<dbReference type="EMBL" id="JASBWU010000024">
    <property type="protein sequence ID" value="KAJ9112710.1"/>
    <property type="molecule type" value="Genomic_DNA"/>
</dbReference>
<accession>A0ACC2WNG3</accession>
<protein>
    <submittedName>
        <fullName evidence="1">Uncharacterized protein</fullName>
    </submittedName>
</protein>
<sequence length="237" mass="25622">MSASLDRNARSRSPSGTPTATDNGVPTNKHLLTPVERQRLQLEKLLKNPEKDVFVPGGPKEKTIRPPRETMKNVQGSSAGAGSGEFHVYKQSRRREYERLKMMEDKAKAEEEAAAFAARQQARLETADAKTSKNRARRQKRKAGKSGEKDTSPGPGSGMASAEGGDSSKKRKLGLGTNAASGKGMVFRRPGEESDDEQETQDAAKEEQVASGLDDEAELPAVPVAQEPGKIIIHDSD</sequence>
<evidence type="ECO:0000313" key="1">
    <source>
        <dbReference type="EMBL" id="KAJ9112710.1"/>
    </source>
</evidence>